<dbReference type="Gene3D" id="3.30.420.10">
    <property type="entry name" value="Ribonuclease H-like superfamily/Ribonuclease H"/>
    <property type="match status" value="1"/>
</dbReference>
<dbReference type="SUPFAM" id="SSF46919">
    <property type="entry name" value="N-terminal Zn binding domain of HIV integrase"/>
    <property type="match status" value="1"/>
</dbReference>
<dbReference type="GO" id="GO:0004523">
    <property type="term" value="F:RNA-DNA hybrid ribonuclease activity"/>
    <property type="evidence" value="ECO:0007669"/>
    <property type="project" value="InterPro"/>
</dbReference>
<dbReference type="SUPFAM" id="SSF53098">
    <property type="entry name" value="Ribonuclease H-like"/>
    <property type="match status" value="1"/>
</dbReference>
<evidence type="ECO:0000259" key="9">
    <source>
        <dbReference type="PROSITE" id="PS50876"/>
    </source>
</evidence>
<evidence type="ECO:0000256" key="7">
    <source>
        <dbReference type="ARBA" id="ARBA00022918"/>
    </source>
</evidence>
<keyword evidence="12" id="KW-1185">Reference proteome</keyword>
<gene>
    <name evidence="11" type="primary">Pol_3</name>
    <name evidence="11" type="ORF">CNELOR_R15969</name>
</gene>
<sequence length="185" mass="20412">PSLEPRVLNTPQEGITIFTDASSRTHQAVIVWLENEQQKHEVYVDEHVSVQVLEAKGVELALRRFPDQHTNIVTDSCFVYRLIHRLSKGAWATSDIARQLDEALQVRVATVTVLHVNSHTQGEGPFVKGNALADRLAGMKTVATLEDARNLHQFLHLGAKALAKATGISLSDARTVVSTCPWCQS</sequence>
<feature type="domain" description="RNase H type-1" evidence="10">
    <location>
        <begin position="11"/>
        <end position="142"/>
    </location>
</feature>
<feature type="domain" description="Integrase-type" evidence="9">
    <location>
        <begin position="143"/>
        <end position="184"/>
    </location>
</feature>
<organism evidence="11 12">
    <name type="scientific">Cnemophilus loriae</name>
    <name type="common">Loria's bird-of-paradise</name>
    <dbReference type="NCBI Taxonomy" id="254448"/>
    <lineage>
        <taxon>Eukaryota</taxon>
        <taxon>Metazoa</taxon>
        <taxon>Chordata</taxon>
        <taxon>Craniata</taxon>
        <taxon>Vertebrata</taxon>
        <taxon>Euteleostomi</taxon>
        <taxon>Archelosauria</taxon>
        <taxon>Archosauria</taxon>
        <taxon>Dinosauria</taxon>
        <taxon>Saurischia</taxon>
        <taxon>Theropoda</taxon>
        <taxon>Coelurosauria</taxon>
        <taxon>Aves</taxon>
        <taxon>Neognathae</taxon>
        <taxon>Neoaves</taxon>
        <taxon>Telluraves</taxon>
        <taxon>Australaves</taxon>
        <taxon>Passeriformes</taxon>
        <taxon>Corvoidea</taxon>
        <taxon>Corvidae</taxon>
        <taxon>Cnemophilus</taxon>
    </lineage>
</organism>
<dbReference type="AlphaFoldDB" id="A0A7K8BDE9"/>
<dbReference type="Pfam" id="PF00075">
    <property type="entry name" value="RNase_H"/>
    <property type="match status" value="1"/>
</dbReference>
<evidence type="ECO:0000256" key="8">
    <source>
        <dbReference type="PROSITE-ProRule" id="PRU00450"/>
    </source>
</evidence>
<evidence type="ECO:0000256" key="1">
    <source>
        <dbReference type="ARBA" id="ARBA00022679"/>
    </source>
</evidence>
<evidence type="ECO:0000256" key="5">
    <source>
        <dbReference type="ARBA" id="ARBA00022759"/>
    </source>
</evidence>
<keyword evidence="6" id="KW-0378">Hydrolase</keyword>
<dbReference type="GO" id="GO:0008270">
    <property type="term" value="F:zinc ion binding"/>
    <property type="evidence" value="ECO:0007669"/>
    <property type="project" value="UniProtKB-KW"/>
</dbReference>
<protein>
    <submittedName>
        <fullName evidence="11">POL1 protein</fullName>
    </submittedName>
</protein>
<dbReference type="PROSITE" id="PS50879">
    <property type="entry name" value="RNASE_H_1"/>
    <property type="match status" value="1"/>
</dbReference>
<dbReference type="InterPro" id="IPR012337">
    <property type="entry name" value="RNaseH-like_sf"/>
</dbReference>
<evidence type="ECO:0000256" key="6">
    <source>
        <dbReference type="ARBA" id="ARBA00022801"/>
    </source>
</evidence>
<keyword evidence="8" id="KW-0863">Zinc-finger</keyword>
<dbReference type="Proteomes" id="UP000517678">
    <property type="component" value="Unassembled WGS sequence"/>
</dbReference>
<name>A0A7K8BDE9_9CORV</name>
<dbReference type="EMBL" id="VZTF01017487">
    <property type="protein sequence ID" value="NXB13011.1"/>
    <property type="molecule type" value="Genomic_DNA"/>
</dbReference>
<dbReference type="GO" id="GO:0003964">
    <property type="term" value="F:RNA-directed DNA polymerase activity"/>
    <property type="evidence" value="ECO:0007669"/>
    <property type="project" value="UniProtKB-KW"/>
</dbReference>
<dbReference type="GO" id="GO:0035613">
    <property type="term" value="F:RNA stem-loop binding"/>
    <property type="evidence" value="ECO:0007669"/>
    <property type="project" value="TreeGrafter"/>
</dbReference>
<dbReference type="InterPro" id="IPR036397">
    <property type="entry name" value="RNaseH_sf"/>
</dbReference>
<evidence type="ECO:0000256" key="4">
    <source>
        <dbReference type="ARBA" id="ARBA00022723"/>
    </source>
</evidence>
<evidence type="ECO:0000259" key="10">
    <source>
        <dbReference type="PROSITE" id="PS50879"/>
    </source>
</evidence>
<dbReference type="InterPro" id="IPR003308">
    <property type="entry name" value="Integrase_Zn-bd_dom_N"/>
</dbReference>
<feature type="non-terminal residue" evidence="11">
    <location>
        <position position="185"/>
    </location>
</feature>
<dbReference type="Gene3D" id="1.10.10.200">
    <property type="match status" value="1"/>
</dbReference>
<keyword evidence="7" id="KW-0695">RNA-directed DNA polymerase</keyword>
<dbReference type="InterPro" id="IPR002156">
    <property type="entry name" value="RNaseH_domain"/>
</dbReference>
<dbReference type="InterPro" id="IPR017856">
    <property type="entry name" value="Integrase-like_N"/>
</dbReference>
<keyword evidence="3" id="KW-0540">Nuclease</keyword>
<dbReference type="PROSITE" id="PS50876">
    <property type="entry name" value="ZF_INTEGRASE"/>
    <property type="match status" value="1"/>
</dbReference>
<proteinExistence type="predicted"/>
<keyword evidence="4" id="KW-0479">Metal-binding</keyword>
<dbReference type="PANTHER" id="PTHR41694:SF3">
    <property type="entry name" value="RNA-DIRECTED DNA POLYMERASE-RELATED"/>
    <property type="match status" value="1"/>
</dbReference>
<comment type="caution">
    <text evidence="11">The sequence shown here is derived from an EMBL/GenBank/DDBJ whole genome shotgun (WGS) entry which is preliminary data.</text>
</comment>
<reference evidence="11 12" key="1">
    <citation type="submission" date="2019-09" db="EMBL/GenBank/DDBJ databases">
        <title>Bird 10,000 Genomes (B10K) Project - Family phase.</title>
        <authorList>
            <person name="Zhang G."/>
        </authorList>
    </citation>
    <scope>NUCLEOTIDE SEQUENCE [LARGE SCALE GENOMIC DNA]</scope>
    <source>
        <strain evidence="11">B10K-DU-029-38</strain>
        <tissue evidence="11">Muscle</tissue>
    </source>
</reference>
<keyword evidence="1" id="KW-0808">Transferase</keyword>
<keyword evidence="5" id="KW-0255">Endonuclease</keyword>
<dbReference type="PANTHER" id="PTHR41694">
    <property type="entry name" value="ENDOGENOUS RETROVIRUS GROUP K MEMBER POL PROTEIN"/>
    <property type="match status" value="1"/>
</dbReference>
<keyword evidence="2" id="KW-0548">Nucleotidyltransferase</keyword>
<evidence type="ECO:0000313" key="12">
    <source>
        <dbReference type="Proteomes" id="UP000517678"/>
    </source>
</evidence>
<accession>A0A7K8BDE9</accession>
<evidence type="ECO:0000256" key="2">
    <source>
        <dbReference type="ARBA" id="ARBA00022695"/>
    </source>
</evidence>
<keyword evidence="8" id="KW-0862">Zinc</keyword>
<feature type="non-terminal residue" evidence="11">
    <location>
        <position position="1"/>
    </location>
</feature>
<evidence type="ECO:0000256" key="3">
    <source>
        <dbReference type="ARBA" id="ARBA00022722"/>
    </source>
</evidence>
<dbReference type="Pfam" id="PF02022">
    <property type="entry name" value="Integrase_Zn"/>
    <property type="match status" value="1"/>
</dbReference>
<evidence type="ECO:0000313" key="11">
    <source>
        <dbReference type="EMBL" id="NXB13011.1"/>
    </source>
</evidence>